<sequence length="257" mass="26566">MASLDGKVIAITGGASGIGLATAKLLVARGARISIGDVQDKALEQAVIEIKAATPTAEVATFVIDVRKSDSVQNWIQETVKRFGRLDGAANIAGVCKASPGASLESEDDDNWNFMMDVNLRGVMHCLRAQLPHLQSGGSVVNAASILGIIGGSAGRAAYSASKHGVVGLTRSAAKQVGKRGVRVNCVAPGYVATPMLRASVEDPNNTSEARAGGAETTALGRMAEPEELAPMFAFLLSSDASYITGQCYSVDGGWNC</sequence>
<dbReference type="InterPro" id="IPR002347">
    <property type="entry name" value="SDR_fam"/>
</dbReference>
<dbReference type="CDD" id="cd05233">
    <property type="entry name" value="SDR_c"/>
    <property type="match status" value="1"/>
</dbReference>
<dbReference type="InterPro" id="IPR020904">
    <property type="entry name" value="Sc_DH/Rdtase_CS"/>
</dbReference>
<dbReference type="OrthoDB" id="1669814at2759"/>
<name>A0A9P4NT59_9PEZI</name>
<dbReference type="PROSITE" id="PS00061">
    <property type="entry name" value="ADH_SHORT"/>
    <property type="match status" value="1"/>
</dbReference>
<reference evidence="6" key="1">
    <citation type="journal article" date="2020" name="Stud. Mycol.">
        <title>101 Dothideomycetes genomes: a test case for predicting lifestyles and emergence of pathogens.</title>
        <authorList>
            <person name="Haridas S."/>
            <person name="Albert R."/>
            <person name="Binder M."/>
            <person name="Bloem J."/>
            <person name="Labutti K."/>
            <person name="Salamov A."/>
            <person name="Andreopoulos B."/>
            <person name="Baker S."/>
            <person name="Barry K."/>
            <person name="Bills G."/>
            <person name="Bluhm B."/>
            <person name="Cannon C."/>
            <person name="Castanera R."/>
            <person name="Culley D."/>
            <person name="Daum C."/>
            <person name="Ezra D."/>
            <person name="Gonzalez J."/>
            <person name="Henrissat B."/>
            <person name="Kuo A."/>
            <person name="Liang C."/>
            <person name="Lipzen A."/>
            <person name="Lutzoni F."/>
            <person name="Magnuson J."/>
            <person name="Mondo S."/>
            <person name="Nolan M."/>
            <person name="Ohm R."/>
            <person name="Pangilinan J."/>
            <person name="Park H.-J."/>
            <person name="Ramirez L."/>
            <person name="Alfaro M."/>
            <person name="Sun H."/>
            <person name="Tritt A."/>
            <person name="Yoshinaga Y."/>
            <person name="Zwiers L.-H."/>
            <person name="Turgeon B."/>
            <person name="Goodwin S."/>
            <person name="Spatafora J."/>
            <person name="Crous P."/>
            <person name="Grigoriev I."/>
        </authorList>
    </citation>
    <scope>NUCLEOTIDE SEQUENCE</scope>
    <source>
        <strain evidence="6">CBS 130266</strain>
    </source>
</reference>
<dbReference type="SUPFAM" id="SSF51735">
    <property type="entry name" value="NAD(P)-binding Rossmann-fold domains"/>
    <property type="match status" value="1"/>
</dbReference>
<dbReference type="PANTHER" id="PTHR24321:SF8">
    <property type="entry name" value="ESTRADIOL 17-BETA-DEHYDROGENASE 8-RELATED"/>
    <property type="match status" value="1"/>
</dbReference>
<proteinExistence type="inferred from homology"/>
<dbReference type="EMBL" id="MU007030">
    <property type="protein sequence ID" value="KAF2431709.1"/>
    <property type="molecule type" value="Genomic_DNA"/>
</dbReference>
<keyword evidence="2" id="KW-0521">NADP</keyword>
<organism evidence="6 7">
    <name type="scientific">Tothia fuscella</name>
    <dbReference type="NCBI Taxonomy" id="1048955"/>
    <lineage>
        <taxon>Eukaryota</taxon>
        <taxon>Fungi</taxon>
        <taxon>Dikarya</taxon>
        <taxon>Ascomycota</taxon>
        <taxon>Pezizomycotina</taxon>
        <taxon>Dothideomycetes</taxon>
        <taxon>Pleosporomycetidae</taxon>
        <taxon>Venturiales</taxon>
        <taxon>Cylindrosympodiaceae</taxon>
        <taxon>Tothia</taxon>
    </lineage>
</organism>
<evidence type="ECO:0000256" key="1">
    <source>
        <dbReference type="ARBA" id="ARBA00006484"/>
    </source>
</evidence>
<dbReference type="Gene3D" id="3.40.50.720">
    <property type="entry name" value="NAD(P)-binding Rossmann-like Domain"/>
    <property type="match status" value="1"/>
</dbReference>
<protein>
    <submittedName>
        <fullName evidence="6">NAD(P)-binding protein</fullName>
    </submittedName>
</protein>
<evidence type="ECO:0000256" key="3">
    <source>
        <dbReference type="ARBA" id="ARBA00023002"/>
    </source>
</evidence>
<dbReference type="Pfam" id="PF13561">
    <property type="entry name" value="adh_short_C2"/>
    <property type="match status" value="1"/>
</dbReference>
<evidence type="ECO:0000313" key="6">
    <source>
        <dbReference type="EMBL" id="KAF2431709.1"/>
    </source>
</evidence>
<dbReference type="PANTHER" id="PTHR24321">
    <property type="entry name" value="DEHYDROGENASES, SHORT CHAIN"/>
    <property type="match status" value="1"/>
</dbReference>
<dbReference type="AlphaFoldDB" id="A0A9P4NT59"/>
<keyword evidence="7" id="KW-1185">Reference proteome</keyword>
<dbReference type="InterPro" id="IPR036291">
    <property type="entry name" value="NAD(P)-bd_dom_sf"/>
</dbReference>
<dbReference type="SMART" id="SM00822">
    <property type="entry name" value="PKS_KR"/>
    <property type="match status" value="1"/>
</dbReference>
<keyword evidence="3" id="KW-0560">Oxidoreductase</keyword>
<dbReference type="Proteomes" id="UP000800235">
    <property type="component" value="Unassembled WGS sequence"/>
</dbReference>
<dbReference type="PRINTS" id="PR00080">
    <property type="entry name" value="SDRFAMILY"/>
</dbReference>
<evidence type="ECO:0000256" key="4">
    <source>
        <dbReference type="ARBA" id="ARBA00023027"/>
    </source>
</evidence>
<dbReference type="PRINTS" id="PR00081">
    <property type="entry name" value="GDHRDH"/>
</dbReference>
<evidence type="ECO:0000256" key="2">
    <source>
        <dbReference type="ARBA" id="ARBA00022857"/>
    </source>
</evidence>
<evidence type="ECO:0000313" key="7">
    <source>
        <dbReference type="Proteomes" id="UP000800235"/>
    </source>
</evidence>
<feature type="domain" description="Ketoreductase" evidence="5">
    <location>
        <begin position="7"/>
        <end position="190"/>
    </location>
</feature>
<gene>
    <name evidence="6" type="ORF">EJ08DRAFT_678180</name>
</gene>
<comment type="similarity">
    <text evidence="1">Belongs to the short-chain dehydrogenases/reductases (SDR) family.</text>
</comment>
<evidence type="ECO:0000259" key="5">
    <source>
        <dbReference type="SMART" id="SM00822"/>
    </source>
</evidence>
<dbReference type="FunFam" id="3.40.50.720:FF:000084">
    <property type="entry name" value="Short-chain dehydrogenase reductase"/>
    <property type="match status" value="1"/>
</dbReference>
<dbReference type="InterPro" id="IPR057326">
    <property type="entry name" value="KR_dom"/>
</dbReference>
<keyword evidence="4" id="KW-0520">NAD</keyword>
<dbReference type="GO" id="GO:0016491">
    <property type="term" value="F:oxidoreductase activity"/>
    <property type="evidence" value="ECO:0007669"/>
    <property type="project" value="UniProtKB-KW"/>
</dbReference>
<comment type="caution">
    <text evidence="6">The sequence shown here is derived from an EMBL/GenBank/DDBJ whole genome shotgun (WGS) entry which is preliminary data.</text>
</comment>
<accession>A0A9P4NT59</accession>